<dbReference type="GO" id="GO:0005634">
    <property type="term" value="C:nucleus"/>
    <property type="evidence" value="ECO:0007669"/>
    <property type="project" value="UniProtKB-SubCell"/>
</dbReference>
<dbReference type="Proteomes" id="UP000248423">
    <property type="component" value="Unassembled WGS sequence"/>
</dbReference>
<comment type="subcellular location">
    <subcellularLocation>
        <location evidence="1">Nucleus</location>
    </subcellularLocation>
</comment>
<evidence type="ECO:0000256" key="1">
    <source>
        <dbReference type="ARBA" id="ARBA00004123"/>
    </source>
</evidence>
<name>A0A319DYU8_ASPSB</name>
<keyword evidence="4" id="KW-0804">Transcription</keyword>
<dbReference type="PANTHER" id="PTHR47338:SF5">
    <property type="entry name" value="ZN(II)2CYS6 TRANSCRIPTION FACTOR (EUROFUNG)"/>
    <property type="match status" value="1"/>
</dbReference>
<keyword evidence="2" id="KW-0479">Metal-binding</keyword>
<evidence type="ECO:0000313" key="7">
    <source>
        <dbReference type="EMBL" id="PYI02897.1"/>
    </source>
</evidence>
<dbReference type="VEuPathDB" id="FungiDB:BO78DRAFT_389793"/>
<evidence type="ECO:0000256" key="3">
    <source>
        <dbReference type="ARBA" id="ARBA00023015"/>
    </source>
</evidence>
<feature type="region of interest" description="Disordered" evidence="6">
    <location>
        <begin position="528"/>
        <end position="551"/>
    </location>
</feature>
<proteinExistence type="predicted"/>
<dbReference type="OrthoDB" id="309640at2759"/>
<evidence type="ECO:0000256" key="6">
    <source>
        <dbReference type="SAM" id="MobiDB-lite"/>
    </source>
</evidence>
<organism evidence="7 8">
    <name type="scientific">Aspergillus sclerotiicarbonarius (strain CBS 121057 / IBT 28362)</name>
    <dbReference type="NCBI Taxonomy" id="1448318"/>
    <lineage>
        <taxon>Eukaryota</taxon>
        <taxon>Fungi</taxon>
        <taxon>Dikarya</taxon>
        <taxon>Ascomycota</taxon>
        <taxon>Pezizomycotina</taxon>
        <taxon>Eurotiomycetes</taxon>
        <taxon>Eurotiomycetidae</taxon>
        <taxon>Eurotiales</taxon>
        <taxon>Aspergillaceae</taxon>
        <taxon>Aspergillus</taxon>
        <taxon>Aspergillus subgen. Circumdati</taxon>
    </lineage>
</organism>
<evidence type="ECO:0000256" key="2">
    <source>
        <dbReference type="ARBA" id="ARBA00022723"/>
    </source>
</evidence>
<dbReference type="GO" id="GO:0046872">
    <property type="term" value="F:metal ion binding"/>
    <property type="evidence" value="ECO:0007669"/>
    <property type="project" value="UniProtKB-KW"/>
</dbReference>
<keyword evidence="5" id="KW-0539">Nucleus</keyword>
<dbReference type="GO" id="GO:0000981">
    <property type="term" value="F:DNA-binding transcription factor activity, RNA polymerase II-specific"/>
    <property type="evidence" value="ECO:0007669"/>
    <property type="project" value="InterPro"/>
</dbReference>
<sequence>MLNTLAAVYSGASDLLSLSPLGNPLPLSIAARSQDVGAGPASSEDSTGPSVFGSAITANVEPLQSGLRLGYETSQVADVSTASDEQPDTALPPRSLGVKLLEIFVSRNAATSFLFHEGKLFRDYMSDAMPPFMLRAIFALAALFSEPACRSTQEQYLSERTANRKESDSWADVAGRHVLGRVDRPALETVQTCSILSLYWFAVGDFERAKIHARSHIADATDVILPAVEAPFRPQYVVSSQRMSSAWMPVSCSDAVGSEEPSLIAEFVKALGIYSEVQRLLAHFHEIPIHLRFNEVFALQQKATKLHRVISPAAKYNGTFAGSDSTLTGRAFAVEAVFSLCAINLHRSMVPLFSGQSLDEASLHMGFVDTCTQIVVQQANKFAGMVDGLLSLNFDLSYIPPIAGYCAFVSAAVYAILIHKRENFISPTLSSLRHKLLSSMVLLNDLKSYWAVLQQAWESLIPSLPITISMEDLNIHRQGLIQETVHSSADSDSSRTKLVGPNSGWLLEPVSKCSGIYAQWQNRYIAQDGAESPRSGTDACSSGPGYHEAKPRDHINLDTDVLDLPNRAPSDAVGIPADNVLPFATIDNLCLSLELGGIGSMASSLTVDNDEFLLSLLNSDVDLAMLGLSGCERPAL</sequence>
<reference evidence="7 8" key="1">
    <citation type="submission" date="2018-02" db="EMBL/GenBank/DDBJ databases">
        <title>The genomes of Aspergillus section Nigri reveals drivers in fungal speciation.</title>
        <authorList>
            <consortium name="DOE Joint Genome Institute"/>
            <person name="Vesth T.C."/>
            <person name="Nybo J."/>
            <person name="Theobald S."/>
            <person name="Brandl J."/>
            <person name="Frisvad J.C."/>
            <person name="Nielsen K.F."/>
            <person name="Lyhne E.K."/>
            <person name="Kogle M.E."/>
            <person name="Kuo A."/>
            <person name="Riley R."/>
            <person name="Clum A."/>
            <person name="Nolan M."/>
            <person name="Lipzen A."/>
            <person name="Salamov A."/>
            <person name="Henrissat B."/>
            <person name="Wiebenga A."/>
            <person name="De vries R.P."/>
            <person name="Grigoriev I.V."/>
            <person name="Mortensen U.H."/>
            <person name="Andersen M.R."/>
            <person name="Baker S.E."/>
        </authorList>
    </citation>
    <scope>NUCLEOTIDE SEQUENCE [LARGE SCALE GENOMIC DNA]</scope>
    <source>
        <strain evidence="7 8">CBS 121057</strain>
    </source>
</reference>
<accession>A0A319DYU8</accession>
<dbReference type="EMBL" id="KZ826387">
    <property type="protein sequence ID" value="PYI02897.1"/>
    <property type="molecule type" value="Genomic_DNA"/>
</dbReference>
<keyword evidence="8" id="KW-1185">Reference proteome</keyword>
<dbReference type="CDD" id="cd12148">
    <property type="entry name" value="fungal_TF_MHR"/>
    <property type="match status" value="1"/>
</dbReference>
<evidence type="ECO:0000256" key="4">
    <source>
        <dbReference type="ARBA" id="ARBA00023163"/>
    </source>
</evidence>
<evidence type="ECO:0000256" key="5">
    <source>
        <dbReference type="ARBA" id="ARBA00023242"/>
    </source>
</evidence>
<dbReference type="InterPro" id="IPR050815">
    <property type="entry name" value="TF_fung"/>
</dbReference>
<dbReference type="AlphaFoldDB" id="A0A319DYU8"/>
<protein>
    <recommendedName>
        <fullName evidence="9">Transcription factor domain-containing protein</fullName>
    </recommendedName>
</protein>
<evidence type="ECO:0000313" key="8">
    <source>
        <dbReference type="Proteomes" id="UP000248423"/>
    </source>
</evidence>
<evidence type="ECO:0008006" key="9">
    <source>
        <dbReference type="Google" id="ProtNLM"/>
    </source>
</evidence>
<keyword evidence="3" id="KW-0805">Transcription regulation</keyword>
<gene>
    <name evidence="7" type="ORF">BO78DRAFT_389793</name>
</gene>
<dbReference type="PANTHER" id="PTHR47338">
    <property type="entry name" value="ZN(II)2CYS6 TRANSCRIPTION FACTOR (EUROFUNG)-RELATED"/>
    <property type="match status" value="1"/>
</dbReference>
<dbReference type="STRING" id="1448318.A0A319DYU8"/>